<dbReference type="RefSeq" id="WP_099326590.1">
    <property type="nucleotide sequence ID" value="NZ_CP049055.1"/>
</dbReference>
<dbReference type="EMBL" id="LT934425">
    <property type="protein sequence ID" value="SOH06073.1"/>
    <property type="molecule type" value="Genomic_DNA"/>
</dbReference>
<reference evidence="4" key="3">
    <citation type="submission" date="2017-10" db="EMBL/GenBank/DDBJ databases">
        <authorList>
            <person name="Frank J."/>
        </authorList>
    </citation>
    <scope>NUCLEOTIDE SEQUENCE [LARGE SCALE GENOMIC DNA]</scope>
</reference>
<evidence type="ECO:0000313" key="1">
    <source>
        <dbReference type="EMBL" id="CAJ73610.1"/>
    </source>
</evidence>
<organism evidence="1">
    <name type="scientific">Kuenenia stuttgartiensis</name>
    <dbReference type="NCBI Taxonomy" id="174633"/>
    <lineage>
        <taxon>Bacteria</taxon>
        <taxon>Pseudomonadati</taxon>
        <taxon>Planctomycetota</taxon>
        <taxon>Candidatus Brocadiia</taxon>
        <taxon>Candidatus Brocadiales</taxon>
        <taxon>Candidatus Brocadiaceae</taxon>
        <taxon>Candidatus Kuenenia</taxon>
    </lineage>
</organism>
<gene>
    <name evidence="2" type="ORF">KsCSTR_28180</name>
    <name evidence="3" type="ORF">KSMBR1_3600</name>
    <name evidence="1" type="ORF">kuste2858</name>
</gene>
<dbReference type="EMBL" id="CP049055">
    <property type="protein sequence ID" value="QII12197.1"/>
    <property type="molecule type" value="Genomic_DNA"/>
</dbReference>
<evidence type="ECO:0000313" key="3">
    <source>
        <dbReference type="EMBL" id="SOH06073.1"/>
    </source>
</evidence>
<reference evidence="1" key="2">
    <citation type="submission" date="2006-01" db="EMBL/GenBank/DDBJ databases">
        <authorList>
            <person name="Genoscope"/>
        </authorList>
    </citation>
    <scope>NUCLEOTIDE SEQUENCE</scope>
</reference>
<proteinExistence type="predicted"/>
<reference evidence="3" key="4">
    <citation type="submission" date="2017-10" db="EMBL/GenBank/DDBJ databases">
        <authorList>
            <person name="Banno H."/>
            <person name="Chua N.-H."/>
        </authorList>
    </citation>
    <scope>NUCLEOTIDE SEQUENCE [LARGE SCALE GENOMIC DNA]</scope>
    <source>
        <strain evidence="3">Kuenenia_mbr1_ru-nijmegen</strain>
    </source>
</reference>
<dbReference type="Proteomes" id="UP000221734">
    <property type="component" value="Chromosome Kuenenia_stuttgartiensis_MBR1"/>
</dbReference>
<evidence type="ECO:0000313" key="4">
    <source>
        <dbReference type="Proteomes" id="UP000221734"/>
    </source>
</evidence>
<evidence type="ECO:0000313" key="5">
    <source>
        <dbReference type="Proteomes" id="UP000501926"/>
    </source>
</evidence>
<reference evidence="1" key="1">
    <citation type="journal article" date="2006" name="Nature">
        <title>Deciphering the evolution and metabolism of an anammox bacterium from a community genome.</title>
        <authorList>
            <person name="Strous M."/>
            <person name="Pelletier E."/>
            <person name="Mangenot S."/>
            <person name="Rattei T."/>
            <person name="Lehner A."/>
            <person name="Taylor M.W."/>
            <person name="Horn M."/>
            <person name="Daims H."/>
            <person name="Bartol-Mavel D."/>
            <person name="Wincker P."/>
            <person name="Barbe V."/>
            <person name="Fonknechten N."/>
            <person name="Vallenet D."/>
            <person name="Segurens B."/>
            <person name="Schenowitz-Truong C."/>
            <person name="Medigue C."/>
            <person name="Collingro A."/>
            <person name="Snel B."/>
            <person name="Dutilh B.E."/>
            <person name="OpDenCamp H.J.M."/>
            <person name="vanDerDrift C."/>
            <person name="Cirpus I."/>
            <person name="vanDePas-Schoonen K.T."/>
            <person name="Harhangi H.R."/>
            <person name="vanNiftrik L."/>
            <person name="Schmid M."/>
            <person name="Keltjens J."/>
            <person name="vanDeVossenberg J."/>
            <person name="Kartal B."/>
            <person name="Meier H."/>
            <person name="Frishman D."/>
            <person name="Huynen M.A."/>
            <person name="Mewes H."/>
            <person name="Weissenbach J."/>
            <person name="Jetten M.S.M."/>
            <person name="Wagner M."/>
            <person name="LePaslier D."/>
        </authorList>
    </citation>
    <scope>NUCLEOTIDE SEQUENCE</scope>
</reference>
<dbReference type="OrthoDB" id="259869at2"/>
<dbReference type="EMBL" id="CT573071">
    <property type="protein sequence ID" value="CAJ73610.1"/>
    <property type="molecule type" value="Genomic_DNA"/>
</dbReference>
<dbReference type="AlphaFoldDB" id="Q1Q0T5"/>
<dbReference type="KEGG" id="kst:KSMBR1_3600"/>
<dbReference type="Proteomes" id="UP000501926">
    <property type="component" value="Chromosome"/>
</dbReference>
<evidence type="ECO:0000313" key="2">
    <source>
        <dbReference type="EMBL" id="QII12197.1"/>
    </source>
</evidence>
<sequence length="181" mass="20249">MKKGIIVLLGIFSMLFAVVHSSYALWDKPCGKRQIMEVYYCKDCKEVREFDECSEIGYIWDFKAHKDAGDKKHTSLPSAWGCQKIAYSCINTACEAYGKCIPHPGICEICMDDITSTKVWSRVTFKCPKCGTEYEEPGKNFKVKEGLHPAQLQTGGECEACGGVELEIVCEKSGTCPHVER</sequence>
<name>Q1Q0T5_KUEST</name>
<accession>Q1Q0T5</accession>
<reference evidence="2 5" key="5">
    <citation type="submission" date="2020-02" db="EMBL/GenBank/DDBJ databases">
        <title>Newly sequenced genome of strain CSTR1 showed variability in Candidatus Kuenenia stuttgartiensis genomes.</title>
        <authorList>
            <person name="Ding C."/>
            <person name="Adrian L."/>
        </authorList>
    </citation>
    <scope>NUCLEOTIDE SEQUENCE [LARGE SCALE GENOMIC DNA]</scope>
    <source>
        <strain evidence="2 5">CSTR1</strain>
    </source>
</reference>
<keyword evidence="4" id="KW-1185">Reference proteome</keyword>
<protein>
    <submittedName>
        <fullName evidence="1">Uncharacterized protein</fullName>
    </submittedName>
</protein>